<keyword evidence="2" id="KW-0812">Transmembrane</keyword>
<keyword evidence="2" id="KW-0472">Membrane</keyword>
<feature type="region of interest" description="Disordered" evidence="1">
    <location>
        <begin position="29"/>
        <end position="102"/>
    </location>
</feature>
<keyword evidence="4" id="KW-1185">Reference proteome</keyword>
<name>A0A2K3PSS4_9HYPO</name>
<dbReference type="OrthoDB" id="3784821at2759"/>
<comment type="caution">
    <text evidence="3">The sequence shown here is derived from an EMBL/GenBank/DDBJ whole genome shotgun (WGS) entry which is preliminary data.</text>
</comment>
<feature type="compositionally biased region" description="Basic and acidic residues" evidence="1">
    <location>
        <begin position="81"/>
        <end position="102"/>
    </location>
</feature>
<proteinExistence type="predicted"/>
<reference evidence="3 4" key="1">
    <citation type="submission" date="2017-08" db="EMBL/GenBank/DDBJ databases">
        <title>Harnessing the power of phylogenomics to disentangle the directionality and signatures of interkingdom host jumping in the parasitic fungal genus Tolypocladium.</title>
        <authorList>
            <person name="Quandt C.A."/>
            <person name="Patterson W."/>
            <person name="Spatafora J.W."/>
        </authorList>
    </citation>
    <scope>NUCLEOTIDE SEQUENCE [LARGE SCALE GENOMIC DNA]</scope>
    <source>
        <strain evidence="3 4">CBS 113982</strain>
    </source>
</reference>
<evidence type="ECO:0000256" key="2">
    <source>
        <dbReference type="SAM" id="Phobius"/>
    </source>
</evidence>
<evidence type="ECO:0000313" key="4">
    <source>
        <dbReference type="Proteomes" id="UP000236621"/>
    </source>
</evidence>
<protein>
    <submittedName>
        <fullName evidence="3">Uncharacterized protein</fullName>
    </submittedName>
</protein>
<feature type="compositionally biased region" description="Low complexity" evidence="1">
    <location>
        <begin position="31"/>
        <end position="46"/>
    </location>
</feature>
<dbReference type="Proteomes" id="UP000236621">
    <property type="component" value="Unassembled WGS sequence"/>
</dbReference>
<dbReference type="AlphaFoldDB" id="A0A2K3PSS4"/>
<sequence length="156" mass="17397">MAATIAPVRMGSPILRRCRRQILQSSQRLYASAAAKPASTSTSTSTGRPGNGKQGSSPAREPAMRTAEARESALRAARMRRQAEREDRQSEEAKKRLESEKYQKRYKTAARKWVSSLIALPILLVTSYYLFDRLALGHAQKSMPKTPPNHVDEKNA</sequence>
<gene>
    <name evidence="3" type="ORF">TCAP_07541</name>
</gene>
<evidence type="ECO:0000313" key="3">
    <source>
        <dbReference type="EMBL" id="PNY18345.1"/>
    </source>
</evidence>
<keyword evidence="2" id="KW-1133">Transmembrane helix</keyword>
<accession>A0A2K3PSS4</accession>
<feature type="transmembrane region" description="Helical" evidence="2">
    <location>
        <begin position="113"/>
        <end position="131"/>
    </location>
</feature>
<dbReference type="EMBL" id="NRSZ01001314">
    <property type="protein sequence ID" value="PNY18345.1"/>
    <property type="molecule type" value="Genomic_DNA"/>
</dbReference>
<organism evidence="3 4">
    <name type="scientific">Tolypocladium capitatum</name>
    <dbReference type="NCBI Taxonomy" id="45235"/>
    <lineage>
        <taxon>Eukaryota</taxon>
        <taxon>Fungi</taxon>
        <taxon>Dikarya</taxon>
        <taxon>Ascomycota</taxon>
        <taxon>Pezizomycotina</taxon>
        <taxon>Sordariomycetes</taxon>
        <taxon>Hypocreomycetidae</taxon>
        <taxon>Hypocreales</taxon>
        <taxon>Ophiocordycipitaceae</taxon>
        <taxon>Tolypocladium</taxon>
    </lineage>
</organism>
<evidence type="ECO:0000256" key="1">
    <source>
        <dbReference type="SAM" id="MobiDB-lite"/>
    </source>
</evidence>
<dbReference type="STRING" id="45235.A0A2K3PSS4"/>